<dbReference type="SMART" id="SM00633">
    <property type="entry name" value="Glyco_10"/>
    <property type="match status" value="1"/>
</dbReference>
<proteinExistence type="predicted"/>
<dbReference type="GO" id="GO:0000272">
    <property type="term" value="P:polysaccharide catabolic process"/>
    <property type="evidence" value="ECO:0007669"/>
    <property type="project" value="UniProtKB-KW"/>
</dbReference>
<dbReference type="InterPro" id="IPR044846">
    <property type="entry name" value="GH10"/>
</dbReference>
<dbReference type="EMBL" id="DWYY01000080">
    <property type="protein sequence ID" value="HJA93005.1"/>
    <property type="molecule type" value="Genomic_DNA"/>
</dbReference>
<dbReference type="Gene3D" id="3.20.20.80">
    <property type="entry name" value="Glycosidases"/>
    <property type="match status" value="1"/>
</dbReference>
<keyword evidence="1" id="KW-0378">Hydrolase</keyword>
<dbReference type="Pfam" id="PF00331">
    <property type="entry name" value="Glyco_hydro_10"/>
    <property type="match status" value="1"/>
</dbReference>
<evidence type="ECO:0000313" key="6">
    <source>
        <dbReference type="Proteomes" id="UP000886858"/>
    </source>
</evidence>
<evidence type="ECO:0000256" key="3">
    <source>
        <dbReference type="ARBA" id="ARBA00023326"/>
    </source>
</evidence>
<dbReference type="InterPro" id="IPR001000">
    <property type="entry name" value="GH10_dom"/>
</dbReference>
<dbReference type="PROSITE" id="PS51760">
    <property type="entry name" value="GH10_2"/>
    <property type="match status" value="1"/>
</dbReference>
<comment type="caution">
    <text evidence="5">The sequence shown here is derived from an EMBL/GenBank/DDBJ whole genome shotgun (WGS) entry which is preliminary data.</text>
</comment>
<dbReference type="InterPro" id="IPR017853">
    <property type="entry name" value="GH"/>
</dbReference>
<dbReference type="SUPFAM" id="SSF51445">
    <property type="entry name" value="(Trans)glycosidases"/>
    <property type="match status" value="1"/>
</dbReference>
<sequence length="440" mass="51895">MSDRNKVMELFEANREEMEDRINNGIERNRKGFCHIRIKDGQGNPLPGARISVRQKTHEFKYGANLFMLDELETQEKNEAYKKYFADLFNMATLPFYWDATEPEQGHTRYAKDSEKIYRRPPIDLCIEFCEAHGIEPREHALAYSSFFPHWVRGLDTQKVKQALEQRYREISERYAKKIPVMEVTNEMYWEKGTVSFYDDNDYVEFCFKLAEKYFPANKLCINEYSGLWEGNGRCTDAYYAYIENAMLKGARIDAVGMQYHMFHRRDMEYAATRKYYDPLQLYKIMDQYAKLGKPIEITEVTIPAYSQDSEDEEIQAKLIETLYRIWFSHESVEQVIYWNLVDGYAAFAKQGDMSNGENYYYGGLVRFDMTPKPAYYTIKNLFEKTWHTEAQMTSDESGKAQFKGFYGKYEAEIEWQGKKFVKEIDLKKGDRSCAEIALG</sequence>
<dbReference type="Proteomes" id="UP000886858">
    <property type="component" value="Unassembled WGS sequence"/>
</dbReference>
<name>A0A9D2I4Y4_9FIRM</name>
<dbReference type="PANTHER" id="PTHR31490">
    <property type="entry name" value="GLYCOSYL HYDROLASE"/>
    <property type="match status" value="1"/>
</dbReference>
<dbReference type="GO" id="GO:0004553">
    <property type="term" value="F:hydrolase activity, hydrolyzing O-glycosyl compounds"/>
    <property type="evidence" value="ECO:0007669"/>
    <property type="project" value="InterPro"/>
</dbReference>
<feature type="domain" description="GH10" evidence="4">
    <location>
        <begin position="63"/>
        <end position="382"/>
    </location>
</feature>
<reference evidence="5" key="1">
    <citation type="journal article" date="2021" name="PeerJ">
        <title>Extensive microbial diversity within the chicken gut microbiome revealed by metagenomics and culture.</title>
        <authorList>
            <person name="Gilroy R."/>
            <person name="Ravi A."/>
            <person name="Getino M."/>
            <person name="Pursley I."/>
            <person name="Horton D.L."/>
            <person name="Alikhan N.F."/>
            <person name="Baker D."/>
            <person name="Gharbi K."/>
            <person name="Hall N."/>
            <person name="Watson M."/>
            <person name="Adriaenssens E.M."/>
            <person name="Foster-Nyarko E."/>
            <person name="Jarju S."/>
            <person name="Secka A."/>
            <person name="Antonio M."/>
            <person name="Oren A."/>
            <person name="Chaudhuri R.R."/>
            <person name="La Ragione R."/>
            <person name="Hildebrand F."/>
            <person name="Pallen M.J."/>
        </authorList>
    </citation>
    <scope>NUCLEOTIDE SEQUENCE</scope>
    <source>
        <strain evidence="5">CHK179-7159</strain>
    </source>
</reference>
<dbReference type="PANTHER" id="PTHR31490:SF1">
    <property type="entry name" value="ENDO-1,4-BETA-XYLANASE 1"/>
    <property type="match status" value="1"/>
</dbReference>
<evidence type="ECO:0000256" key="1">
    <source>
        <dbReference type="ARBA" id="ARBA00022801"/>
    </source>
</evidence>
<reference evidence="5" key="2">
    <citation type="submission" date="2021-04" db="EMBL/GenBank/DDBJ databases">
        <authorList>
            <person name="Gilroy R."/>
        </authorList>
    </citation>
    <scope>NUCLEOTIDE SEQUENCE</scope>
    <source>
        <strain evidence="5">CHK179-7159</strain>
    </source>
</reference>
<evidence type="ECO:0000313" key="5">
    <source>
        <dbReference type="EMBL" id="HJA93005.1"/>
    </source>
</evidence>
<accession>A0A9D2I4Y4</accession>
<dbReference type="AlphaFoldDB" id="A0A9D2I4Y4"/>
<organism evidence="5 6">
    <name type="scientific">Candidatus Eisenbergiella merdipullorum</name>
    <dbReference type="NCBI Taxonomy" id="2838553"/>
    <lineage>
        <taxon>Bacteria</taxon>
        <taxon>Bacillati</taxon>
        <taxon>Bacillota</taxon>
        <taxon>Clostridia</taxon>
        <taxon>Lachnospirales</taxon>
        <taxon>Lachnospiraceae</taxon>
        <taxon>Eisenbergiella</taxon>
    </lineage>
</organism>
<evidence type="ECO:0000256" key="2">
    <source>
        <dbReference type="ARBA" id="ARBA00023277"/>
    </source>
</evidence>
<protein>
    <submittedName>
        <fullName evidence="5">Endo-1,4-beta-xylanase</fullName>
    </submittedName>
</protein>
<gene>
    <name evidence="5" type="ORF">H9717_07795</name>
</gene>
<evidence type="ECO:0000259" key="4">
    <source>
        <dbReference type="PROSITE" id="PS51760"/>
    </source>
</evidence>
<keyword evidence="3" id="KW-0624">Polysaccharide degradation</keyword>
<keyword evidence="2" id="KW-0119">Carbohydrate metabolism</keyword>